<sequence>MSRNFDPYGPQRHKKGRKSHLAAAINQNIHNHPWMGWVWMVIFIFLIGGSFILAISK</sequence>
<keyword evidence="1" id="KW-0812">Transmembrane</keyword>
<dbReference type="EMBL" id="JACEZU010000009">
    <property type="protein sequence ID" value="MBA5689166.1"/>
    <property type="molecule type" value="Genomic_DNA"/>
</dbReference>
<comment type="caution">
    <text evidence="2">The sequence shown here is derived from an EMBL/GenBank/DDBJ whole genome shotgun (WGS) entry which is preliminary data.</text>
</comment>
<organism evidence="2 3">
    <name type="scientific">Rugamonas apoptosis</name>
    <dbReference type="NCBI Taxonomy" id="2758570"/>
    <lineage>
        <taxon>Bacteria</taxon>
        <taxon>Pseudomonadati</taxon>
        <taxon>Pseudomonadota</taxon>
        <taxon>Betaproteobacteria</taxon>
        <taxon>Burkholderiales</taxon>
        <taxon>Oxalobacteraceae</taxon>
        <taxon>Telluria group</taxon>
        <taxon>Rugamonas</taxon>
    </lineage>
</organism>
<protein>
    <submittedName>
        <fullName evidence="2">Uncharacterized protein</fullName>
    </submittedName>
</protein>
<dbReference type="Proteomes" id="UP000573499">
    <property type="component" value="Unassembled WGS sequence"/>
</dbReference>
<gene>
    <name evidence="2" type="ORF">H3H39_19160</name>
</gene>
<accession>A0A7W2FCG4</accession>
<name>A0A7W2FCG4_9BURK</name>
<proteinExistence type="predicted"/>
<feature type="transmembrane region" description="Helical" evidence="1">
    <location>
        <begin position="36"/>
        <end position="55"/>
    </location>
</feature>
<evidence type="ECO:0000313" key="3">
    <source>
        <dbReference type="Proteomes" id="UP000573499"/>
    </source>
</evidence>
<evidence type="ECO:0000256" key="1">
    <source>
        <dbReference type="SAM" id="Phobius"/>
    </source>
</evidence>
<dbReference type="AlphaFoldDB" id="A0A7W2FCG4"/>
<dbReference type="RefSeq" id="WP_182155462.1">
    <property type="nucleotide sequence ID" value="NZ_JACEZU010000009.1"/>
</dbReference>
<keyword evidence="3" id="KW-1185">Reference proteome</keyword>
<reference evidence="2 3" key="1">
    <citation type="submission" date="2020-07" db="EMBL/GenBank/DDBJ databases">
        <title>Novel species isolated from subtropical streams in China.</title>
        <authorList>
            <person name="Lu H."/>
        </authorList>
    </citation>
    <scope>NUCLEOTIDE SEQUENCE [LARGE SCALE GENOMIC DNA]</scope>
    <source>
        <strain evidence="2 3">LX47W</strain>
    </source>
</reference>
<keyword evidence="1" id="KW-0472">Membrane</keyword>
<keyword evidence="1" id="KW-1133">Transmembrane helix</keyword>
<evidence type="ECO:0000313" key="2">
    <source>
        <dbReference type="EMBL" id="MBA5689166.1"/>
    </source>
</evidence>